<organism evidence="1">
    <name type="scientific">Trepomonas sp. PC1</name>
    <dbReference type="NCBI Taxonomy" id="1076344"/>
    <lineage>
        <taxon>Eukaryota</taxon>
        <taxon>Metamonada</taxon>
        <taxon>Diplomonadida</taxon>
        <taxon>Hexamitidae</taxon>
        <taxon>Hexamitinae</taxon>
        <taxon>Trepomonas</taxon>
    </lineage>
</organism>
<gene>
    <name evidence="1" type="ORF">TPC1_30663</name>
</gene>
<sequence length="486" mass="57023">KVVKQQLDWEGAKSAFIIQKICVLKMQKCELEEHIYKLNGQVAWLELLALKRQFKAQKVHVLTQQLQIKKSYADQLNSYRAFQNSFKTVLQTKKRVLVNQKTIFERIRGAKEAKVANVLILLSVQKVSDVYKRLSVQVLSAQKLLFQRLQQENQVGRLQCVKLAEVHSLKQAQTKILNCVLFEHSKKVQTKLNQIWDFEDQICKTTLNSTFKLFISKNHLLQHTESQIKRFKTTNLVQTLQKGLSNHFSRFQAEETALGAKFEQNLLTKVLKLLQTKFNQIQNTENSFITQRYFISCFKSFQRLQQSELLVQEQSTVQILTFRFLADYSQNLLQKQKQLATKQICAKNLEKLVLKTFNEKLCFEKIAKTKFYVENNLQTEFISIFKKQYLCTLGLNQKSSLKYQFLLLKTSLQSFKTVKRQCQKINFAQWKKTKALIKKWAELAREGALERHQLKRADNFYVKKVLVKIFMLWAVKSGVDVDVGWK</sequence>
<proteinExistence type="predicted"/>
<reference evidence="1" key="1">
    <citation type="submission" date="2015-07" db="EMBL/GenBank/DDBJ databases">
        <title>Adaptation to a free-living lifestyle via gene acquisitions in the diplomonad Trepomonas sp. PC1.</title>
        <authorList>
            <person name="Xu F."/>
            <person name="Jerlstrom-Hultqvist J."/>
            <person name="Kolisko M."/>
            <person name="Simpson A.G.B."/>
            <person name="Roger A.J."/>
            <person name="Svard S.G."/>
            <person name="Andersson J.O."/>
        </authorList>
    </citation>
    <scope>NUCLEOTIDE SEQUENCE</scope>
    <source>
        <strain evidence="1">PC1</strain>
    </source>
</reference>
<feature type="non-terminal residue" evidence="1">
    <location>
        <position position="1"/>
    </location>
</feature>
<evidence type="ECO:0000313" key="1">
    <source>
        <dbReference type="EMBL" id="JAP89842.1"/>
    </source>
</evidence>
<protein>
    <submittedName>
        <fullName evidence="1">Uncharacterized protein</fullName>
    </submittedName>
</protein>
<dbReference type="AlphaFoldDB" id="A0A146JYR2"/>
<name>A0A146JYR2_9EUKA</name>
<dbReference type="EMBL" id="GDID01006764">
    <property type="protein sequence ID" value="JAP89842.1"/>
    <property type="molecule type" value="Transcribed_RNA"/>
</dbReference>
<accession>A0A146JYR2</accession>